<evidence type="ECO:0000256" key="3">
    <source>
        <dbReference type="ARBA" id="ARBA00022795"/>
    </source>
</evidence>
<keyword evidence="6" id="KW-1185">Reference proteome</keyword>
<evidence type="ECO:0000313" key="6">
    <source>
        <dbReference type="Proteomes" id="UP000095200"/>
    </source>
</evidence>
<dbReference type="EMBL" id="BDFE01000020">
    <property type="protein sequence ID" value="GAU09623.1"/>
    <property type="molecule type" value="Genomic_DNA"/>
</dbReference>
<comment type="caution">
    <text evidence="5">The sequence shown here is derived from an EMBL/GenBank/DDBJ whole genome shotgun (WGS) entry which is preliminary data.</text>
</comment>
<reference evidence="6" key="1">
    <citation type="submission" date="2016-06" db="EMBL/GenBank/DDBJ databases">
        <title>Draft genome sequence of Desulfoplanes formicivorans strain Pf12B.</title>
        <authorList>
            <person name="Watanabe M."/>
            <person name="Kojima H."/>
            <person name="Fukui M."/>
        </authorList>
    </citation>
    <scope>NUCLEOTIDE SEQUENCE [LARGE SCALE GENOMIC DNA]</scope>
    <source>
        <strain evidence="6">Pf12B</strain>
    </source>
</reference>
<dbReference type="SUPFAM" id="SSF140566">
    <property type="entry name" value="FlgN-like"/>
    <property type="match status" value="1"/>
</dbReference>
<keyword evidence="4" id="KW-0175">Coiled coil</keyword>
<dbReference type="InterPro" id="IPR007809">
    <property type="entry name" value="FlgN-like"/>
</dbReference>
<dbReference type="Proteomes" id="UP000095200">
    <property type="component" value="Unassembled WGS sequence"/>
</dbReference>
<evidence type="ECO:0000313" key="5">
    <source>
        <dbReference type="EMBL" id="GAU09623.1"/>
    </source>
</evidence>
<evidence type="ECO:0000256" key="2">
    <source>
        <dbReference type="ARBA" id="ARBA00007703"/>
    </source>
</evidence>
<dbReference type="AlphaFoldDB" id="A0A194AJY0"/>
<keyword evidence="5" id="KW-0969">Cilium</keyword>
<dbReference type="Gene3D" id="1.20.58.300">
    <property type="entry name" value="FlgN-like"/>
    <property type="match status" value="1"/>
</dbReference>
<organism evidence="5 6">
    <name type="scientific">Desulfoplanes formicivorans</name>
    <dbReference type="NCBI Taxonomy" id="1592317"/>
    <lineage>
        <taxon>Bacteria</taxon>
        <taxon>Pseudomonadati</taxon>
        <taxon>Thermodesulfobacteriota</taxon>
        <taxon>Desulfovibrionia</taxon>
        <taxon>Desulfovibrionales</taxon>
        <taxon>Desulfoplanaceae</taxon>
        <taxon>Desulfoplanes</taxon>
    </lineage>
</organism>
<name>A0A194AJY0_9BACT</name>
<evidence type="ECO:0000256" key="4">
    <source>
        <dbReference type="SAM" id="Coils"/>
    </source>
</evidence>
<dbReference type="GO" id="GO:0044780">
    <property type="term" value="P:bacterial-type flagellum assembly"/>
    <property type="evidence" value="ECO:0007669"/>
    <property type="project" value="InterPro"/>
</dbReference>
<dbReference type="RefSeq" id="WP_069860149.1">
    <property type="nucleotide sequence ID" value="NZ_BDFE01000020.1"/>
</dbReference>
<dbReference type="InterPro" id="IPR036679">
    <property type="entry name" value="FlgN-like_sf"/>
</dbReference>
<keyword evidence="3" id="KW-1005">Bacterial flagellum biogenesis</keyword>
<keyword evidence="5" id="KW-0282">Flagellum</keyword>
<keyword evidence="5" id="KW-0966">Cell projection</keyword>
<feature type="coiled-coil region" evidence="4">
    <location>
        <begin position="81"/>
        <end position="108"/>
    </location>
</feature>
<accession>A0A194AJY0</accession>
<sequence length="159" mass="17752">MQKVIIQSLARQAKGLVLLGSLLDQELRLLKTNAPQAVAGLEFSIQELLRQIASEKAWVASCMRAMGVEAVHLTDVMDLFAHDERVRLEELLAAIDKYQQECARKAAMNADIAKALQDQSNSLLSFFRDQVMPTSQHTYSSHGRWSARTRTATLISGRL</sequence>
<evidence type="ECO:0000256" key="1">
    <source>
        <dbReference type="ARBA" id="ARBA00002397"/>
    </source>
</evidence>
<gene>
    <name evidence="5" type="ORF">DPF_2353</name>
</gene>
<protein>
    <submittedName>
        <fullName evidence="5">Flagellar biosynthesis protein FlgN</fullName>
    </submittedName>
</protein>
<dbReference type="Pfam" id="PF05130">
    <property type="entry name" value="FlgN"/>
    <property type="match status" value="1"/>
</dbReference>
<dbReference type="STRING" id="1592317.DPF_2353"/>
<comment type="function">
    <text evidence="1">Required for the efficient initiation of filament assembly.</text>
</comment>
<comment type="similarity">
    <text evidence="2">Belongs to the FlgN family.</text>
</comment>
<proteinExistence type="inferred from homology"/>